<keyword evidence="10" id="KW-1185">Reference proteome</keyword>
<name>A0A6G1EGW2_9ORYZ</name>
<proteinExistence type="predicted"/>
<protein>
    <recommendedName>
        <fullName evidence="8">Protein kinase domain-containing protein</fullName>
    </recommendedName>
</protein>
<keyword evidence="7" id="KW-1133">Transmembrane helix</keyword>
<keyword evidence="3" id="KW-0547">Nucleotide-binding</keyword>
<feature type="region of interest" description="Disordered" evidence="6">
    <location>
        <begin position="229"/>
        <end position="279"/>
    </location>
</feature>
<dbReference type="AlphaFoldDB" id="A0A6G1EGW2"/>
<feature type="compositionally biased region" description="Polar residues" evidence="6">
    <location>
        <begin position="239"/>
        <end position="249"/>
    </location>
</feature>
<evidence type="ECO:0000313" key="9">
    <source>
        <dbReference type="EMBL" id="KAF0923654.1"/>
    </source>
</evidence>
<dbReference type="GO" id="GO:0005524">
    <property type="term" value="F:ATP binding"/>
    <property type="evidence" value="ECO:0007669"/>
    <property type="project" value="UniProtKB-KW"/>
</dbReference>
<feature type="compositionally biased region" description="Basic and acidic residues" evidence="6">
    <location>
        <begin position="94"/>
        <end position="106"/>
    </location>
</feature>
<feature type="region of interest" description="Disordered" evidence="6">
    <location>
        <begin position="15"/>
        <end position="34"/>
    </location>
</feature>
<dbReference type="SMART" id="SM00220">
    <property type="entry name" value="S_TKc"/>
    <property type="match status" value="1"/>
</dbReference>
<feature type="region of interest" description="Disordered" evidence="6">
    <location>
        <begin position="73"/>
        <end position="108"/>
    </location>
</feature>
<dbReference type="PROSITE" id="PS00108">
    <property type="entry name" value="PROTEIN_KINASE_ST"/>
    <property type="match status" value="1"/>
</dbReference>
<feature type="transmembrane region" description="Helical" evidence="7">
    <location>
        <begin position="286"/>
        <end position="306"/>
    </location>
</feature>
<dbReference type="PANTHER" id="PTHR43895">
    <property type="entry name" value="CALCIUM/CALMODULIN-DEPENDENT PROTEIN KINASE KINASE-RELATED"/>
    <property type="match status" value="1"/>
</dbReference>
<comment type="caution">
    <text evidence="9">The sequence shown here is derived from an EMBL/GenBank/DDBJ whole genome shotgun (WGS) entry which is preliminary data.</text>
</comment>
<feature type="compositionally biased region" description="Basic and acidic residues" evidence="6">
    <location>
        <begin position="75"/>
        <end position="84"/>
    </location>
</feature>
<feature type="transmembrane region" description="Helical" evidence="7">
    <location>
        <begin position="429"/>
        <end position="455"/>
    </location>
</feature>
<feature type="transmembrane region" description="Helical" evidence="7">
    <location>
        <begin position="467"/>
        <end position="486"/>
    </location>
</feature>
<feature type="transmembrane region" description="Helical" evidence="7">
    <location>
        <begin position="326"/>
        <end position="347"/>
    </location>
</feature>
<evidence type="ECO:0000256" key="6">
    <source>
        <dbReference type="SAM" id="MobiDB-lite"/>
    </source>
</evidence>
<keyword evidence="7" id="KW-0812">Transmembrane</keyword>
<keyword evidence="5" id="KW-0067">ATP-binding</keyword>
<evidence type="ECO:0000313" key="10">
    <source>
        <dbReference type="Proteomes" id="UP000479710"/>
    </source>
</evidence>
<feature type="transmembrane region" description="Helical" evidence="7">
    <location>
        <begin position="368"/>
        <end position="387"/>
    </location>
</feature>
<evidence type="ECO:0000256" key="7">
    <source>
        <dbReference type="SAM" id="Phobius"/>
    </source>
</evidence>
<keyword evidence="2" id="KW-0808">Transferase</keyword>
<evidence type="ECO:0000256" key="3">
    <source>
        <dbReference type="ARBA" id="ARBA00022741"/>
    </source>
</evidence>
<dbReference type="PROSITE" id="PS50011">
    <property type="entry name" value="PROTEIN_KINASE_DOM"/>
    <property type="match status" value="1"/>
</dbReference>
<dbReference type="OrthoDB" id="673593at2759"/>
<accession>A0A6G1EGW2</accession>
<gene>
    <name evidence="9" type="ORF">E2562_006634</name>
</gene>
<evidence type="ECO:0000259" key="8">
    <source>
        <dbReference type="PROSITE" id="PS50011"/>
    </source>
</evidence>
<dbReference type="Pfam" id="PF00069">
    <property type="entry name" value="Pkinase"/>
    <property type="match status" value="1"/>
</dbReference>
<dbReference type="InterPro" id="IPR011009">
    <property type="entry name" value="Kinase-like_dom_sf"/>
</dbReference>
<feature type="transmembrane region" description="Helical" evidence="7">
    <location>
        <begin position="393"/>
        <end position="417"/>
    </location>
</feature>
<dbReference type="PANTHER" id="PTHR43895:SF28">
    <property type="entry name" value="CBL-INTERACTING SERINE_THREONINE-PROTEIN KINASE 15"/>
    <property type="match status" value="1"/>
</dbReference>
<evidence type="ECO:0000256" key="1">
    <source>
        <dbReference type="ARBA" id="ARBA00022527"/>
    </source>
</evidence>
<organism evidence="9 10">
    <name type="scientific">Oryza meyeriana var. granulata</name>
    <dbReference type="NCBI Taxonomy" id="110450"/>
    <lineage>
        <taxon>Eukaryota</taxon>
        <taxon>Viridiplantae</taxon>
        <taxon>Streptophyta</taxon>
        <taxon>Embryophyta</taxon>
        <taxon>Tracheophyta</taxon>
        <taxon>Spermatophyta</taxon>
        <taxon>Magnoliopsida</taxon>
        <taxon>Liliopsida</taxon>
        <taxon>Poales</taxon>
        <taxon>Poaceae</taxon>
        <taxon>BOP clade</taxon>
        <taxon>Oryzoideae</taxon>
        <taxon>Oryzeae</taxon>
        <taxon>Oryzinae</taxon>
        <taxon>Oryza</taxon>
        <taxon>Oryza meyeriana</taxon>
    </lineage>
</organism>
<dbReference type="GO" id="GO:0007165">
    <property type="term" value="P:signal transduction"/>
    <property type="evidence" value="ECO:0007669"/>
    <property type="project" value="TreeGrafter"/>
</dbReference>
<evidence type="ECO:0000256" key="5">
    <source>
        <dbReference type="ARBA" id="ARBA00022840"/>
    </source>
</evidence>
<dbReference type="InterPro" id="IPR000719">
    <property type="entry name" value="Prot_kinase_dom"/>
</dbReference>
<dbReference type="SUPFAM" id="SSF56112">
    <property type="entry name" value="Protein kinase-like (PK-like)"/>
    <property type="match status" value="1"/>
</dbReference>
<evidence type="ECO:0000256" key="4">
    <source>
        <dbReference type="ARBA" id="ARBA00022777"/>
    </source>
</evidence>
<reference evidence="9 10" key="1">
    <citation type="submission" date="2019-11" db="EMBL/GenBank/DDBJ databases">
        <title>Whole genome sequence of Oryza granulata.</title>
        <authorList>
            <person name="Li W."/>
        </authorList>
    </citation>
    <scope>NUCLEOTIDE SEQUENCE [LARGE SCALE GENOMIC DNA]</scope>
    <source>
        <strain evidence="10">cv. Menghai</strain>
        <tissue evidence="9">Leaf</tissue>
    </source>
</reference>
<feature type="domain" description="Protein kinase" evidence="8">
    <location>
        <begin position="1"/>
        <end position="288"/>
    </location>
</feature>
<keyword evidence="1" id="KW-0723">Serine/threonine-protein kinase</keyword>
<dbReference type="Proteomes" id="UP000479710">
    <property type="component" value="Unassembled WGS sequence"/>
</dbReference>
<keyword evidence="4" id="KW-0418">Kinase</keyword>
<feature type="transmembrane region" description="Helical" evidence="7">
    <location>
        <begin position="532"/>
        <end position="552"/>
    </location>
</feature>
<dbReference type="InterPro" id="IPR008271">
    <property type="entry name" value="Ser/Thr_kinase_AS"/>
</dbReference>
<feature type="transmembrane region" description="Helical" evidence="7">
    <location>
        <begin position="564"/>
        <end position="584"/>
    </location>
</feature>
<feature type="compositionally biased region" description="Polar residues" evidence="6">
    <location>
        <begin position="15"/>
        <end position="28"/>
    </location>
</feature>
<sequence length="628" mass="68352">MGQAASDVYLSKVYTHQQSSTTSPQNPVESHEIRGKNVRKAIRFLTATARRPPTTCLLVVGERAVPPSHSLALRAESEDPEGPRHKSSAPTGWKKSESCRGSERRPGTLNRRPFAVARSCLIGSDGFGWVSLPIFGQFLISRGVYHRDLKPENLLLDENENLKVSDFGLSALAESKRQDGLLHTTCGTPAYVAPEVLSRKGYDGAKADVRIPMAIGWWMKRRSFLAPEKTCSRVKSPHKSQQPPDSAPSTGRDEEEGSSHHGNGSLAAGENPSSEPAKSESDRIKVFYQTVLSAIVVFIVAALSGYKDMKPLYSATNHKKDHLSSLLVIEGFCMIATFICAAVLMMYEFYTYHHDRPRGRRRCRDLTVLVAVTGAMLVATDTILVVITNRDNAVFAVLFVPVLLLVGAAGTIAFGYLKTTEKKGKRDPPLDLVVCYAASTVCLIVMTVCAMPLALLPEEKRKVLVGIIGKLRHVLLASLAFMALVVSVEFLDGFVVLSVWPEAVALVLYYSTLFCAGRQPGGGVGSRPWIEFFFRVVATVGFTLMAGLYAAFLGTDHYSVYLKAAMFVLLMAVLSSLSRLAIPVHMPDIEGAVLELGVAGVALAFPAVALLVACPLVLKAFVDLYLHR</sequence>
<dbReference type="Gene3D" id="1.10.510.10">
    <property type="entry name" value="Transferase(Phosphotransferase) domain 1"/>
    <property type="match status" value="1"/>
</dbReference>
<evidence type="ECO:0000256" key="2">
    <source>
        <dbReference type="ARBA" id="ARBA00022679"/>
    </source>
</evidence>
<dbReference type="EMBL" id="SPHZ02000003">
    <property type="protein sequence ID" value="KAF0923654.1"/>
    <property type="molecule type" value="Genomic_DNA"/>
</dbReference>
<keyword evidence="7" id="KW-0472">Membrane</keyword>
<dbReference type="GO" id="GO:0004674">
    <property type="term" value="F:protein serine/threonine kinase activity"/>
    <property type="evidence" value="ECO:0007669"/>
    <property type="project" value="UniProtKB-KW"/>
</dbReference>
<feature type="transmembrane region" description="Helical" evidence="7">
    <location>
        <begin position="596"/>
        <end position="618"/>
    </location>
</feature>